<dbReference type="SMART" id="SM00570">
    <property type="entry name" value="AWS"/>
    <property type="match status" value="1"/>
</dbReference>
<dbReference type="Gene3D" id="2.170.270.10">
    <property type="entry name" value="SET domain"/>
    <property type="match status" value="1"/>
</dbReference>
<dbReference type="InterPro" id="IPR013257">
    <property type="entry name" value="SRI"/>
</dbReference>
<evidence type="ECO:0000256" key="9">
    <source>
        <dbReference type="ARBA" id="ARBA00022603"/>
    </source>
</evidence>
<dbReference type="Pfam" id="PF07478">
    <property type="entry name" value="Dala_Dala_lig_C"/>
    <property type="match status" value="1"/>
</dbReference>
<dbReference type="PROSITE" id="PS50868">
    <property type="entry name" value="POST_SET"/>
    <property type="match status" value="1"/>
</dbReference>
<gene>
    <name evidence="24" type="ORF">F53441_10297</name>
</gene>
<dbReference type="PROSITE" id="PS50020">
    <property type="entry name" value="WW_DOMAIN_2"/>
    <property type="match status" value="1"/>
</dbReference>
<dbReference type="EC" id="2.1.1.359" evidence="4"/>
<dbReference type="SMART" id="SM00317">
    <property type="entry name" value="SET"/>
    <property type="match status" value="1"/>
</dbReference>
<keyword evidence="9 24" id="KW-0489">Methyltransferase</keyword>
<dbReference type="InterPro" id="IPR017923">
    <property type="entry name" value="TFIIS_N"/>
</dbReference>
<feature type="compositionally biased region" description="Pro residues" evidence="18">
    <location>
        <begin position="1268"/>
        <end position="1279"/>
    </location>
</feature>
<feature type="region of interest" description="Disordered" evidence="18">
    <location>
        <begin position="929"/>
        <end position="971"/>
    </location>
</feature>
<feature type="region of interest" description="Disordered" evidence="18">
    <location>
        <begin position="1163"/>
        <end position="1352"/>
    </location>
</feature>
<dbReference type="GO" id="GO:0032259">
    <property type="term" value="P:methylation"/>
    <property type="evidence" value="ECO:0007669"/>
    <property type="project" value="UniProtKB-KW"/>
</dbReference>
<name>A0A8H4KBN4_9HYPO</name>
<comment type="caution">
    <text evidence="24">The sequence shown here is derived from an EMBL/GenBank/DDBJ whole genome shotgun (WGS) entry which is preliminary data.</text>
</comment>
<reference evidence="24" key="1">
    <citation type="submission" date="2020-01" db="EMBL/GenBank/DDBJ databases">
        <title>Identification and distribution of gene clusters putatively required for synthesis of sphingolipid metabolism inhibitors in phylogenetically diverse species of the filamentous fungus Fusarium.</title>
        <authorList>
            <person name="Kim H.-S."/>
            <person name="Busman M."/>
            <person name="Brown D.W."/>
            <person name="Divon H."/>
            <person name="Uhlig S."/>
            <person name="Proctor R.H."/>
        </authorList>
    </citation>
    <scope>NUCLEOTIDE SEQUENCE</scope>
    <source>
        <strain evidence="24">NRRL 53441</strain>
    </source>
</reference>
<dbReference type="SUPFAM" id="SSF56059">
    <property type="entry name" value="Glutathione synthetase ATP-binding domain-like"/>
    <property type="match status" value="1"/>
</dbReference>
<feature type="compositionally biased region" description="Basic and acidic residues" evidence="18">
    <location>
        <begin position="1292"/>
        <end position="1331"/>
    </location>
</feature>
<feature type="region of interest" description="Disordered" evidence="18">
    <location>
        <begin position="439"/>
        <end position="504"/>
    </location>
</feature>
<evidence type="ECO:0000256" key="2">
    <source>
        <dbReference type="ARBA" id="ARBA00004123"/>
    </source>
</evidence>
<evidence type="ECO:0000259" key="23">
    <source>
        <dbReference type="PROSITE" id="PS51215"/>
    </source>
</evidence>
<feature type="region of interest" description="Disordered" evidence="18">
    <location>
        <begin position="772"/>
        <end position="791"/>
    </location>
</feature>
<dbReference type="SUPFAM" id="SSF82199">
    <property type="entry name" value="SET domain"/>
    <property type="match status" value="1"/>
</dbReference>
<dbReference type="InterPro" id="IPR025788">
    <property type="entry name" value="Set2_fungi"/>
</dbReference>
<evidence type="ECO:0000256" key="12">
    <source>
        <dbReference type="ARBA" id="ARBA00023015"/>
    </source>
</evidence>
<evidence type="ECO:0000256" key="7">
    <source>
        <dbReference type="ARBA" id="ARBA00022491"/>
    </source>
</evidence>
<dbReference type="OrthoDB" id="422362at2759"/>
<evidence type="ECO:0000313" key="24">
    <source>
        <dbReference type="EMBL" id="KAF4446019.1"/>
    </source>
</evidence>
<dbReference type="FunFam" id="2.170.270.10:FF:000033">
    <property type="entry name" value="Histone-lysine N-methyltransferase"/>
    <property type="match status" value="1"/>
</dbReference>
<comment type="subcellular location">
    <subcellularLocation>
        <location evidence="3">Chromosome</location>
    </subcellularLocation>
    <subcellularLocation>
        <location evidence="2">Nucleus</location>
    </subcellularLocation>
</comment>
<dbReference type="SUPFAM" id="SSF47676">
    <property type="entry name" value="Conserved domain common to transcription factors TFIIS, elongin A, CRSP70"/>
    <property type="match status" value="1"/>
</dbReference>
<dbReference type="Pfam" id="PF00856">
    <property type="entry name" value="SET"/>
    <property type="match status" value="1"/>
</dbReference>
<dbReference type="CDD" id="cd19172">
    <property type="entry name" value="SET_SETD2"/>
    <property type="match status" value="1"/>
</dbReference>
<dbReference type="Pfam" id="PF08711">
    <property type="entry name" value="Med26"/>
    <property type="match status" value="1"/>
</dbReference>
<evidence type="ECO:0000256" key="3">
    <source>
        <dbReference type="ARBA" id="ARBA00004286"/>
    </source>
</evidence>
<feature type="compositionally biased region" description="Low complexity" evidence="18">
    <location>
        <begin position="1185"/>
        <end position="1195"/>
    </location>
</feature>
<dbReference type="Gene3D" id="1.10.1740.100">
    <property type="entry name" value="Set2, Rpb1 interacting domain"/>
    <property type="match status" value="1"/>
</dbReference>
<feature type="compositionally biased region" description="Basic and acidic residues" evidence="18">
    <location>
        <begin position="934"/>
        <end position="945"/>
    </location>
</feature>
<dbReference type="Gene3D" id="3.30.1490.20">
    <property type="entry name" value="ATP-grasp fold, A domain"/>
    <property type="match status" value="1"/>
</dbReference>
<keyword evidence="17" id="KW-0547">Nucleotide-binding</keyword>
<keyword evidence="7" id="KW-0678">Repressor</keyword>
<evidence type="ECO:0000256" key="17">
    <source>
        <dbReference type="PROSITE-ProRule" id="PRU00409"/>
    </source>
</evidence>
<dbReference type="InterPro" id="IPR046341">
    <property type="entry name" value="SET_dom_sf"/>
</dbReference>
<dbReference type="InterPro" id="IPR011095">
    <property type="entry name" value="Dala_Dala_lig_C"/>
</dbReference>
<dbReference type="Gene3D" id="2.20.70.10">
    <property type="match status" value="1"/>
</dbReference>
<dbReference type="Pfam" id="PF08236">
    <property type="entry name" value="SRI"/>
    <property type="match status" value="1"/>
</dbReference>
<dbReference type="InterPro" id="IPR013815">
    <property type="entry name" value="ATP_grasp_subdomain_1"/>
</dbReference>
<evidence type="ECO:0000256" key="18">
    <source>
        <dbReference type="SAM" id="MobiDB-lite"/>
    </source>
</evidence>
<dbReference type="InterPro" id="IPR003616">
    <property type="entry name" value="Post-SET_dom"/>
</dbReference>
<keyword evidence="8" id="KW-0436">Ligase</keyword>
<evidence type="ECO:0000256" key="8">
    <source>
        <dbReference type="ARBA" id="ARBA00022598"/>
    </source>
</evidence>
<keyword evidence="25" id="KW-1185">Reference proteome</keyword>
<keyword evidence="14" id="KW-0539">Nucleus</keyword>
<dbReference type="GO" id="GO:0140955">
    <property type="term" value="F:histone H3K36 trimethyltransferase activity"/>
    <property type="evidence" value="ECO:0007669"/>
    <property type="project" value="UniProtKB-EC"/>
</dbReference>
<dbReference type="SUPFAM" id="SSF51045">
    <property type="entry name" value="WW domain"/>
    <property type="match status" value="1"/>
</dbReference>
<evidence type="ECO:0000256" key="10">
    <source>
        <dbReference type="ARBA" id="ARBA00022679"/>
    </source>
</evidence>
<dbReference type="CDD" id="cd00201">
    <property type="entry name" value="WW"/>
    <property type="match status" value="1"/>
</dbReference>
<evidence type="ECO:0000259" key="19">
    <source>
        <dbReference type="PROSITE" id="PS50020"/>
    </source>
</evidence>
<evidence type="ECO:0000256" key="6">
    <source>
        <dbReference type="ARBA" id="ARBA00022454"/>
    </source>
</evidence>
<dbReference type="GO" id="GO:0046872">
    <property type="term" value="F:metal ion binding"/>
    <property type="evidence" value="ECO:0007669"/>
    <property type="project" value="InterPro"/>
</dbReference>
<feature type="domain" description="SET" evidence="20">
    <location>
        <begin position="602"/>
        <end position="719"/>
    </location>
</feature>
<feature type="domain" description="Post-SET" evidence="21">
    <location>
        <begin position="726"/>
        <end position="742"/>
    </location>
</feature>
<evidence type="ECO:0000256" key="14">
    <source>
        <dbReference type="ARBA" id="ARBA00023242"/>
    </source>
</evidence>
<dbReference type="SMART" id="SM00508">
    <property type="entry name" value="PostSET"/>
    <property type="match status" value="1"/>
</dbReference>
<keyword evidence="11" id="KW-0949">S-adenosyl-L-methionine</keyword>
<evidence type="ECO:0000256" key="1">
    <source>
        <dbReference type="ARBA" id="ARBA00003901"/>
    </source>
</evidence>
<evidence type="ECO:0000259" key="20">
    <source>
        <dbReference type="PROSITE" id="PS50280"/>
    </source>
</evidence>
<feature type="compositionally biased region" description="Polar residues" evidence="18">
    <location>
        <begin position="948"/>
        <end position="957"/>
    </location>
</feature>
<dbReference type="InterPro" id="IPR044437">
    <property type="entry name" value="SETD2/Set2_SET"/>
</dbReference>
<feature type="domain" description="ATP-grasp" evidence="22">
    <location>
        <begin position="168"/>
        <end position="386"/>
    </location>
</feature>
<protein>
    <recommendedName>
        <fullName evidence="5">Histone-lysine N-methyltransferase, H3 lysine-36 specific</fullName>
        <ecNumber evidence="4">2.1.1.359</ecNumber>
    </recommendedName>
    <alternativeName>
        <fullName evidence="15">SET domain-containing protein 2</fullName>
    </alternativeName>
</protein>
<sequence>MQRIALRTRHVIQSFPAAAGRQFRHHSSLVDPAVLMSATSQPRIAVLYQSLDPPIIGGIQKPKKPGGYMDSGADIAYNLSLSPNVHVICPHNDPKPDEQAGWSFPDTEEGILQAIAKGATHIWANTILFSTHPLQVSARLAEYQDSIRVVGQGPLIVETYDDKEFINDLLRKLGGFTMPRSWTIYESQDTERYFETLNLPFPVVVKPVRGRGSHGVHVCRNLLELVKHAQGLFKESPAILLEEYLSGEEATVTVMPPTSDKGGYWALPIVTRFSHIDGIAPYNGAVAVTINSRAINSAKRNESAYKEVVEECERAAQELAVTAPIRIDVRRFKDSADSKFALFDVNMKPNMTGPGRPGREDQASLTLLAAEALGWNYQKLLKHILDTSSTLRTLRDSELVQDSTAVNPKTTYAPKLGLCAIAPDVLMEDDEYTTSKMEEIKLEEGANGAQVKQEERTPMSITNGDHEGSRSPTVSQDGVKSRSGSADTPSSNRPSKLSRKASQKLAASREPVLFDHLPDMTAESCNFFQLIPDCLYGSKHLGSTDNDALDCECREEWHNGENLACGEDSDCINRATKMECSAEAGNCAGGCQNQRFQRKQYANVSVIKTEKKGFGLRADSDLQPNDFVFEYIGEVINEPTFRRRMIQYDEEGIKHFYFMSLNKSEFVDATKKGNYGRFCNHSCNPNCYVDKWVVGDKLRMGIFASRKIQSGEELVFNYNVDRYGADPQPCYCGEPNCVGFIGGKTQTERATKLPAATVEALGIDGGDGWDTSVAKKPRKKKPDEDDEEYVNSIPSRSLNEDDARKVMAALMQCKEKWIAVKLLDRILRCDEERVIHCVMRMHAYQILKTTLNTFIEDHNVVLQVLDILDKFPRLTRNKIQDSKIEATIEGLTRSEHEEVTSKSKFLLDEWSKLEVAYRIRRRKFDPNAPAANSFEERRGAGREEEAAQSSKTASPQTIDAPKGPRNSMPQRSVTFFQNGGRPRRPPFNSGLPQGWFTAKDAAGNTYFYNKQGATTWQRPTQPSTEPAVKTPSKAMKEQLAIQSIINQVTEKGTPKHTSVSTPKAVETPPKEVKQEKWRSLPIEKQMKIYENTVFPHIKHVLDKFHHKLPKEELKRFGKEIAKKLVSSDYKNNRVGDPSTPLDERQARKMKKYVKDFLDRAVEKFGDQQKQRTGGNADTQTKDDQGPSAAASSAGSVAGGLDGTLLVKVNGTSTDGGDAATVSDNEGSGSLGSPDRKRKREAEVGGSLSISPPDGPNMKRLREDEMDAPSPPPPPPPPPQSSMEGVVTAEQQALREQEEALMRENEEAQRLEDEANHTKDLEVAGRNAERGLQDASDELSRLNRGPGSQEMST</sequence>
<feature type="compositionally biased region" description="Polar residues" evidence="18">
    <location>
        <begin position="470"/>
        <end position="495"/>
    </location>
</feature>
<evidence type="ECO:0000256" key="5">
    <source>
        <dbReference type="ARBA" id="ARBA00018028"/>
    </source>
</evidence>
<comment type="function">
    <text evidence="1">Histone methyltransferase that trimethylates histone H3 'Lys-36' forming H3K36me3. Involved in transcription elongation as well as in transcription repression.</text>
</comment>
<dbReference type="InterPro" id="IPR001214">
    <property type="entry name" value="SET_dom"/>
</dbReference>
<keyword evidence="12" id="KW-0805">Transcription regulation</keyword>
<dbReference type="InterPro" id="IPR038190">
    <property type="entry name" value="SRI_sf"/>
</dbReference>
<dbReference type="InterPro" id="IPR006560">
    <property type="entry name" value="AWS_dom"/>
</dbReference>
<dbReference type="PROSITE" id="PS50280">
    <property type="entry name" value="SET"/>
    <property type="match status" value="1"/>
</dbReference>
<evidence type="ECO:0000256" key="11">
    <source>
        <dbReference type="ARBA" id="ARBA00022691"/>
    </source>
</evidence>
<keyword evidence="17" id="KW-0067">ATP-binding</keyword>
<evidence type="ECO:0000313" key="25">
    <source>
        <dbReference type="Proteomes" id="UP000605986"/>
    </source>
</evidence>
<feature type="compositionally biased region" description="Polar residues" evidence="18">
    <location>
        <begin position="1051"/>
        <end position="1061"/>
    </location>
</feature>
<evidence type="ECO:0000256" key="16">
    <source>
        <dbReference type="ARBA" id="ARBA00047545"/>
    </source>
</evidence>
<dbReference type="PROSITE" id="PS01159">
    <property type="entry name" value="WW_DOMAIN_1"/>
    <property type="match status" value="1"/>
</dbReference>
<dbReference type="InterPro" id="IPR050777">
    <property type="entry name" value="SET2_Histone-Lys_MeTrsfase"/>
</dbReference>
<feature type="region of interest" description="Disordered" evidence="18">
    <location>
        <begin position="1051"/>
        <end position="1070"/>
    </location>
</feature>
<dbReference type="PROSITE" id="PS51568">
    <property type="entry name" value="SAM_MT43_SET2_1"/>
    <property type="match status" value="1"/>
</dbReference>
<dbReference type="GO" id="GO:0005524">
    <property type="term" value="F:ATP binding"/>
    <property type="evidence" value="ECO:0007669"/>
    <property type="project" value="UniProtKB-UniRule"/>
</dbReference>
<feature type="domain" description="WW" evidence="19">
    <location>
        <begin position="989"/>
        <end position="1021"/>
    </location>
</feature>
<evidence type="ECO:0000259" key="21">
    <source>
        <dbReference type="PROSITE" id="PS50868"/>
    </source>
</evidence>
<evidence type="ECO:0000256" key="13">
    <source>
        <dbReference type="ARBA" id="ARBA00023163"/>
    </source>
</evidence>
<dbReference type="GO" id="GO:0005634">
    <property type="term" value="C:nucleus"/>
    <property type="evidence" value="ECO:0007669"/>
    <property type="project" value="UniProtKB-SubCell"/>
</dbReference>
<dbReference type="GO" id="GO:0008716">
    <property type="term" value="F:D-alanine-D-alanine ligase activity"/>
    <property type="evidence" value="ECO:0007669"/>
    <property type="project" value="InterPro"/>
</dbReference>
<dbReference type="PROSITE" id="PS50975">
    <property type="entry name" value="ATP_GRASP"/>
    <property type="match status" value="1"/>
</dbReference>
<dbReference type="EMBL" id="JAADJG010000484">
    <property type="protein sequence ID" value="KAF4446019.1"/>
    <property type="molecule type" value="Genomic_DNA"/>
</dbReference>
<dbReference type="PANTHER" id="PTHR22884">
    <property type="entry name" value="SET DOMAIN PROTEINS"/>
    <property type="match status" value="1"/>
</dbReference>
<dbReference type="InterPro" id="IPR036020">
    <property type="entry name" value="WW_dom_sf"/>
</dbReference>
<dbReference type="InterPro" id="IPR011761">
    <property type="entry name" value="ATP-grasp"/>
</dbReference>
<dbReference type="Gene3D" id="3.30.470.20">
    <property type="entry name" value="ATP-grasp fold, B domain"/>
    <property type="match status" value="1"/>
</dbReference>
<evidence type="ECO:0000259" key="22">
    <source>
        <dbReference type="PROSITE" id="PS50975"/>
    </source>
</evidence>
<evidence type="ECO:0000256" key="4">
    <source>
        <dbReference type="ARBA" id="ARBA00012178"/>
    </source>
</evidence>
<dbReference type="PROSITE" id="PS51215">
    <property type="entry name" value="AWS"/>
    <property type="match status" value="1"/>
</dbReference>
<dbReference type="Pfam" id="PF17907">
    <property type="entry name" value="AWS"/>
    <property type="match status" value="1"/>
</dbReference>
<feature type="domain" description="AWS" evidence="23">
    <location>
        <begin position="546"/>
        <end position="600"/>
    </location>
</feature>
<dbReference type="Proteomes" id="UP000605986">
    <property type="component" value="Unassembled WGS sequence"/>
</dbReference>
<keyword evidence="6" id="KW-0158">Chromosome</keyword>
<dbReference type="FunFam" id="1.10.1740.100:FF:000002">
    <property type="entry name" value="Histone-lysine N-methyltransferase"/>
    <property type="match status" value="1"/>
</dbReference>
<dbReference type="InterPro" id="IPR001202">
    <property type="entry name" value="WW_dom"/>
</dbReference>
<organism evidence="24 25">
    <name type="scientific">Fusarium austroafricanum</name>
    <dbReference type="NCBI Taxonomy" id="2364996"/>
    <lineage>
        <taxon>Eukaryota</taxon>
        <taxon>Fungi</taxon>
        <taxon>Dikarya</taxon>
        <taxon>Ascomycota</taxon>
        <taxon>Pezizomycotina</taxon>
        <taxon>Sordariomycetes</taxon>
        <taxon>Hypocreomycetidae</taxon>
        <taxon>Hypocreales</taxon>
        <taxon>Nectriaceae</taxon>
        <taxon>Fusarium</taxon>
        <taxon>Fusarium concolor species complex</taxon>
    </lineage>
</organism>
<dbReference type="SMART" id="SM00456">
    <property type="entry name" value="WW"/>
    <property type="match status" value="1"/>
</dbReference>
<dbReference type="GO" id="GO:0005694">
    <property type="term" value="C:chromosome"/>
    <property type="evidence" value="ECO:0007669"/>
    <property type="project" value="UniProtKB-SubCell"/>
</dbReference>
<evidence type="ECO:0000256" key="15">
    <source>
        <dbReference type="ARBA" id="ARBA00030091"/>
    </source>
</evidence>
<keyword evidence="10 24" id="KW-0808">Transferase</keyword>
<comment type="catalytic activity">
    <reaction evidence="16">
        <text>L-lysyl(36)-[histone H3] + 3 S-adenosyl-L-methionine = N(6),N(6),N(6)-trimethyl-L-lysyl(36)-[histone H3] + 3 S-adenosyl-L-homocysteine + 3 H(+)</text>
        <dbReference type="Rhea" id="RHEA:60324"/>
        <dbReference type="Rhea" id="RHEA-COMP:9785"/>
        <dbReference type="Rhea" id="RHEA-COMP:15536"/>
        <dbReference type="ChEBI" id="CHEBI:15378"/>
        <dbReference type="ChEBI" id="CHEBI:29969"/>
        <dbReference type="ChEBI" id="CHEBI:57856"/>
        <dbReference type="ChEBI" id="CHEBI:59789"/>
        <dbReference type="ChEBI" id="CHEBI:61961"/>
        <dbReference type="EC" id="2.1.1.359"/>
    </reaction>
</comment>
<dbReference type="GO" id="GO:0006355">
    <property type="term" value="P:regulation of DNA-templated transcription"/>
    <property type="evidence" value="ECO:0007669"/>
    <property type="project" value="InterPro"/>
</dbReference>
<accession>A0A8H4KBN4</accession>
<dbReference type="InterPro" id="IPR035441">
    <property type="entry name" value="TFIIS/LEDGF_dom_sf"/>
</dbReference>
<proteinExistence type="predicted"/>
<keyword evidence="13" id="KW-0804">Transcription</keyword>